<name>A0A151NU19_ALLMI</name>
<accession>A0A151NU19</accession>
<comment type="caution">
    <text evidence="1">The sequence shown here is derived from an EMBL/GenBank/DDBJ whole genome shotgun (WGS) entry which is preliminary data.</text>
</comment>
<dbReference type="AlphaFoldDB" id="A0A151NU19"/>
<gene>
    <name evidence="1" type="ORF">Y1Q_0013236</name>
</gene>
<keyword evidence="2" id="KW-1185">Reference proteome</keyword>
<organism evidence="1 2">
    <name type="scientific">Alligator mississippiensis</name>
    <name type="common">American alligator</name>
    <dbReference type="NCBI Taxonomy" id="8496"/>
    <lineage>
        <taxon>Eukaryota</taxon>
        <taxon>Metazoa</taxon>
        <taxon>Chordata</taxon>
        <taxon>Craniata</taxon>
        <taxon>Vertebrata</taxon>
        <taxon>Euteleostomi</taxon>
        <taxon>Archelosauria</taxon>
        <taxon>Archosauria</taxon>
        <taxon>Crocodylia</taxon>
        <taxon>Alligatoridae</taxon>
        <taxon>Alligatorinae</taxon>
        <taxon>Alligator</taxon>
    </lineage>
</organism>
<protein>
    <submittedName>
        <fullName evidence="1">Uncharacterized protein</fullName>
    </submittedName>
</protein>
<reference evidence="1 2" key="1">
    <citation type="journal article" date="2012" name="Genome Biol.">
        <title>Sequencing three crocodilian genomes to illuminate the evolution of archosaurs and amniotes.</title>
        <authorList>
            <person name="St John J.A."/>
            <person name="Braun E.L."/>
            <person name="Isberg S.R."/>
            <person name="Miles L.G."/>
            <person name="Chong A.Y."/>
            <person name="Gongora J."/>
            <person name="Dalzell P."/>
            <person name="Moran C."/>
            <person name="Bed'hom B."/>
            <person name="Abzhanov A."/>
            <person name="Burgess S.C."/>
            <person name="Cooksey A.M."/>
            <person name="Castoe T.A."/>
            <person name="Crawford N.G."/>
            <person name="Densmore L.D."/>
            <person name="Drew J.C."/>
            <person name="Edwards S.V."/>
            <person name="Faircloth B.C."/>
            <person name="Fujita M.K."/>
            <person name="Greenwold M.J."/>
            <person name="Hoffmann F.G."/>
            <person name="Howard J.M."/>
            <person name="Iguchi T."/>
            <person name="Janes D.E."/>
            <person name="Khan S.Y."/>
            <person name="Kohno S."/>
            <person name="de Koning A.J."/>
            <person name="Lance S.L."/>
            <person name="McCarthy F.M."/>
            <person name="McCormack J.E."/>
            <person name="Merchant M.E."/>
            <person name="Peterson D.G."/>
            <person name="Pollock D.D."/>
            <person name="Pourmand N."/>
            <person name="Raney B.J."/>
            <person name="Roessler K.A."/>
            <person name="Sanford J.R."/>
            <person name="Sawyer R.H."/>
            <person name="Schmidt C.J."/>
            <person name="Triplett E.W."/>
            <person name="Tuberville T.D."/>
            <person name="Venegas-Anaya M."/>
            <person name="Howard J.T."/>
            <person name="Jarvis E.D."/>
            <person name="Guillette L.J.Jr."/>
            <person name="Glenn T.C."/>
            <person name="Green R.E."/>
            <person name="Ray D.A."/>
        </authorList>
    </citation>
    <scope>NUCLEOTIDE SEQUENCE [LARGE SCALE GENOMIC DNA]</scope>
    <source>
        <strain evidence="1">KSC_2009_1</strain>
    </source>
</reference>
<dbReference type="Proteomes" id="UP000050525">
    <property type="component" value="Unassembled WGS sequence"/>
</dbReference>
<sequence length="140" mass="16232">MPISLETIARKMRQFVQEYMRRLWPKWAKALVKIINSLHSLGVDYLKMVIDSHVKQLTGIGISWAERSDRSLFFKLLVNLFFSGVPVHNADSLLQRAFHLISSRMQEDEASQKKGLEKFLDTRSTGRQRDSVKKNALMII</sequence>
<proteinExistence type="predicted"/>
<dbReference type="EMBL" id="AKHW03001930">
    <property type="protein sequence ID" value="KYO40421.1"/>
    <property type="molecule type" value="Genomic_DNA"/>
</dbReference>
<evidence type="ECO:0000313" key="1">
    <source>
        <dbReference type="EMBL" id="KYO40421.1"/>
    </source>
</evidence>
<evidence type="ECO:0000313" key="2">
    <source>
        <dbReference type="Proteomes" id="UP000050525"/>
    </source>
</evidence>